<reference evidence="2 3" key="1">
    <citation type="submission" date="2018-08" db="EMBL/GenBank/DDBJ databases">
        <title>Lactobacillus suantsai sp. nov., isolated from traditional fermented suan-tsai in Taiwan.</title>
        <authorList>
            <person name="Huang C.-H."/>
        </authorList>
    </citation>
    <scope>NUCLEOTIDE SEQUENCE [LARGE SCALE GENOMIC DNA]</scope>
    <source>
        <strain evidence="2 3">BCRC 12945</strain>
    </source>
</reference>
<dbReference type="GO" id="GO:0003700">
    <property type="term" value="F:DNA-binding transcription factor activity"/>
    <property type="evidence" value="ECO:0007669"/>
    <property type="project" value="InterPro"/>
</dbReference>
<evidence type="ECO:0000256" key="1">
    <source>
        <dbReference type="ARBA" id="ARBA00023125"/>
    </source>
</evidence>
<dbReference type="EMBL" id="QXIL01000026">
    <property type="protein sequence ID" value="RXI76760.1"/>
    <property type="molecule type" value="Genomic_DNA"/>
</dbReference>
<dbReference type="InterPro" id="IPR047057">
    <property type="entry name" value="MerR_fam"/>
</dbReference>
<evidence type="ECO:0000313" key="2">
    <source>
        <dbReference type="EMBL" id="RXI76760.1"/>
    </source>
</evidence>
<keyword evidence="3" id="KW-1185">Reference proteome</keyword>
<organism evidence="2 3">
    <name type="scientific">Levilactobacillus suantsaii</name>
    <dbReference type="NCBI Taxonomy" id="2292255"/>
    <lineage>
        <taxon>Bacteria</taxon>
        <taxon>Bacillati</taxon>
        <taxon>Bacillota</taxon>
        <taxon>Bacilli</taxon>
        <taxon>Lactobacillales</taxon>
        <taxon>Lactobacillaceae</taxon>
        <taxon>Levilactobacillus</taxon>
    </lineage>
</organism>
<dbReference type="InterPro" id="IPR009061">
    <property type="entry name" value="DNA-bd_dom_put_sf"/>
</dbReference>
<dbReference type="Pfam" id="PF13411">
    <property type="entry name" value="MerR_1"/>
    <property type="match status" value="1"/>
</dbReference>
<name>A0A4Q0VIT1_9LACO</name>
<gene>
    <name evidence="2" type="ORF">DXH47_10085</name>
</gene>
<dbReference type="PANTHER" id="PTHR30204">
    <property type="entry name" value="REDOX-CYCLING DRUG-SENSING TRANSCRIPTIONAL ACTIVATOR SOXR"/>
    <property type="match status" value="1"/>
</dbReference>
<dbReference type="OrthoDB" id="9811174at2"/>
<dbReference type="GO" id="GO:0003677">
    <property type="term" value="F:DNA binding"/>
    <property type="evidence" value="ECO:0007669"/>
    <property type="project" value="UniProtKB-KW"/>
</dbReference>
<dbReference type="PRINTS" id="PR00040">
    <property type="entry name" value="HTHMERR"/>
</dbReference>
<evidence type="ECO:0000313" key="3">
    <source>
        <dbReference type="Proteomes" id="UP000290602"/>
    </source>
</evidence>
<sequence>MQIKDAVAASGISAYTIRFYEKRGLITIPRTASGVRDFSATDLDRLHWIHCYRQAGLTIKEIATILTGQVSSKDYLQLLALADTRLTQEIAALQHTQQRLAQKRQAALAGQSLACHLKKCV</sequence>
<keyword evidence="1" id="KW-0238">DNA-binding</keyword>
<protein>
    <submittedName>
        <fullName evidence="2">MerR family transcriptional regulator</fullName>
    </submittedName>
</protein>
<dbReference type="Proteomes" id="UP000290602">
    <property type="component" value="Unassembled WGS sequence"/>
</dbReference>
<dbReference type="AlphaFoldDB" id="A0A4Q0VIT1"/>
<dbReference type="PROSITE" id="PS50937">
    <property type="entry name" value="HTH_MERR_2"/>
    <property type="match status" value="1"/>
</dbReference>
<dbReference type="SUPFAM" id="SSF46955">
    <property type="entry name" value="Putative DNA-binding domain"/>
    <property type="match status" value="1"/>
</dbReference>
<dbReference type="InterPro" id="IPR000551">
    <property type="entry name" value="MerR-type_HTH_dom"/>
</dbReference>
<dbReference type="Gene3D" id="1.10.1660.10">
    <property type="match status" value="1"/>
</dbReference>
<comment type="caution">
    <text evidence="2">The sequence shown here is derived from an EMBL/GenBank/DDBJ whole genome shotgun (WGS) entry which is preliminary data.</text>
</comment>
<proteinExistence type="predicted"/>
<dbReference type="SMART" id="SM00422">
    <property type="entry name" value="HTH_MERR"/>
    <property type="match status" value="1"/>
</dbReference>
<dbReference type="PANTHER" id="PTHR30204:SF98">
    <property type="entry name" value="HTH-TYPE TRANSCRIPTIONAL REGULATOR ADHR"/>
    <property type="match status" value="1"/>
</dbReference>
<accession>A0A4Q0VIT1</accession>
<dbReference type="RefSeq" id="WP_129033184.1">
    <property type="nucleotide sequence ID" value="NZ_CP059603.1"/>
</dbReference>